<feature type="signal peptide" evidence="1">
    <location>
        <begin position="1"/>
        <end position="19"/>
    </location>
</feature>
<dbReference type="Proteomes" id="UP000022141">
    <property type="component" value="Unassembled WGS sequence"/>
</dbReference>
<comment type="caution">
    <text evidence="3">The sequence shown here is derived from an EMBL/GenBank/DDBJ whole genome shotgun (WGS) entry which is preliminary data.</text>
</comment>
<dbReference type="eggNOG" id="COG5621">
    <property type="taxonomic scope" value="Bacteria"/>
</dbReference>
<keyword evidence="1" id="KW-0732">Signal</keyword>
<keyword evidence="4" id="KW-1185">Reference proteome</keyword>
<dbReference type="EMBL" id="JEMY01000037">
    <property type="protein sequence ID" value="EXI87119.1"/>
    <property type="molecule type" value="Genomic_DNA"/>
</dbReference>
<sequence>MRRRSFLCTPLLLPTLTLAAPARAPVTYAPVTPGIKLAFPRDHGAHPDFRTEWWYVTGALDVPQADIGFQLTFFRSRPGNAEDLQSPLAARQILFAHAALTLPGERLLHSERAARANLGAAFSSSDCDIHIGAWRMNREQRSTGEVLRLQMNSPQFSYDFTLTPSQPLLLQGDGGYSRKGQAAALASYYVSWPQLQVAGSLLFDGQRRAASGRAWFDHEWSTAILGGDAVGWDWVGINLDDGGALMAFRMRDSQGATLFAHAAWRDAGGQVRQFAAGEVAFHPLRHWASPRSGASYPVQIEIRLGELTLRTRPVLDDQELSTSRPAPVVYWEGLVRLEGSLSGRGYLEMTGYAGRLQL</sequence>
<reference evidence="3" key="1">
    <citation type="submission" date="2014-02" db="EMBL/GenBank/DDBJ databases">
        <title>Expanding our view of genomic diversity in Candidatus Accumulibacter clades.</title>
        <authorList>
            <person name="Skennerton C.T."/>
            <person name="Barr J.J."/>
            <person name="Slater F.R."/>
            <person name="Bond P.L."/>
            <person name="Tyson G.W."/>
        </authorList>
    </citation>
    <scope>NUCLEOTIDE SEQUENCE [LARGE SCALE GENOMIC DNA]</scope>
</reference>
<feature type="domain" description="AttH" evidence="2">
    <location>
        <begin position="51"/>
        <end position="222"/>
    </location>
</feature>
<dbReference type="InterPro" id="IPR023374">
    <property type="entry name" value="AttH-like_dom_sf"/>
</dbReference>
<dbReference type="Pfam" id="PF17186">
    <property type="entry name" value="Lipocalin_9"/>
    <property type="match status" value="1"/>
</dbReference>
<organism evidence="3 4">
    <name type="scientific">Accumulibacter regalis</name>
    <dbReference type="NCBI Taxonomy" id="522306"/>
    <lineage>
        <taxon>Bacteria</taxon>
        <taxon>Pseudomonadati</taxon>
        <taxon>Pseudomonadota</taxon>
        <taxon>Betaproteobacteria</taxon>
        <taxon>Candidatus Accumulibacter</taxon>
    </lineage>
</organism>
<evidence type="ECO:0000313" key="3">
    <source>
        <dbReference type="EMBL" id="EXI87119.1"/>
    </source>
</evidence>
<evidence type="ECO:0000256" key="1">
    <source>
        <dbReference type="SAM" id="SignalP"/>
    </source>
</evidence>
<dbReference type="Pfam" id="PF07143">
    <property type="entry name" value="CrtC"/>
    <property type="match status" value="1"/>
</dbReference>
<dbReference type="PATRIC" id="fig|1454004.3.peg.2819"/>
<dbReference type="AlphaFoldDB" id="A0A011R7K6"/>
<dbReference type="InterPro" id="IPR010791">
    <property type="entry name" value="AttH_dom"/>
</dbReference>
<name>A0A011R7K6_ACCRE</name>
<dbReference type="Gene3D" id="2.40.370.10">
    <property type="entry name" value="AttH-like domain"/>
    <property type="match status" value="2"/>
</dbReference>
<evidence type="ECO:0000259" key="2">
    <source>
        <dbReference type="Pfam" id="PF07143"/>
    </source>
</evidence>
<protein>
    <submittedName>
        <fullName evidence="3">Secreted hydrolase</fullName>
    </submittedName>
</protein>
<dbReference type="PANTHER" id="PTHR38591">
    <property type="entry name" value="HYDROLASE"/>
    <property type="match status" value="1"/>
</dbReference>
<dbReference type="SUPFAM" id="SSF159245">
    <property type="entry name" value="AttH-like"/>
    <property type="match status" value="1"/>
</dbReference>
<evidence type="ECO:0000313" key="4">
    <source>
        <dbReference type="Proteomes" id="UP000022141"/>
    </source>
</evidence>
<dbReference type="GO" id="GO:0016787">
    <property type="term" value="F:hydrolase activity"/>
    <property type="evidence" value="ECO:0007669"/>
    <property type="project" value="UniProtKB-KW"/>
</dbReference>
<keyword evidence="3" id="KW-0378">Hydrolase</keyword>
<dbReference type="STRING" id="1454004.AW11_02729"/>
<accession>A0A011R7K6</accession>
<dbReference type="PANTHER" id="PTHR38591:SF1">
    <property type="entry name" value="BLL1000 PROTEIN"/>
    <property type="match status" value="1"/>
</dbReference>
<feature type="chain" id="PRO_5001463478" evidence="1">
    <location>
        <begin position="20"/>
        <end position="358"/>
    </location>
</feature>
<proteinExistence type="predicted"/>
<gene>
    <name evidence="3" type="ORF">AW11_02729</name>
</gene>